<feature type="compositionally biased region" description="Acidic residues" evidence="1">
    <location>
        <begin position="411"/>
        <end position="420"/>
    </location>
</feature>
<feature type="compositionally biased region" description="Basic and acidic residues" evidence="1">
    <location>
        <begin position="401"/>
        <end position="410"/>
    </location>
</feature>
<sequence length="1738" mass="197208">MTHTSNKNKYQLNVLLTNLVGEDINPQVFLKMNSMFNYFSTNKITKPIDFLINEQKDVVLNTDPSCLEIEKYISVASLRHKRKVEMICQDMGTHCLLAPIVTNGEIYVMRSNKNNFSIIHTTSNIIDCANAKLSFGVHIQFEYKGETLYKIESGLQILINDMIVHVTDNGGIFELPSKGKRKGHKARIKEILENLSIIKAEKNVFTTIFIELTHEILCILCKSINKTLNPEILSYYILRTRNIRDISGHQRELQYYFDKFSEMDFERSNLDYKKLIIQKSQTCSTNDISSEMNPLLVCPERVLQECKAIMVTGDINSEAENVNNFGDETLLSKATTEEDINSSDNEEVIEEETAVGIASRNNVNDGPRSEQKIGKDKEALPDENNENDVNTVETGPNLLVEESKPEKQTEDDTTNVDDDDWLEPLEKKKNIVYVMSNPQTVKKIYTEEEEALRGVPVSKGKEPERGTKKWKIKFDANKNKKPPAKKELPMFEPVMKISSSKLLSGVNSLDFMGSVLSNNSQSLRMHARTENYSNEIMAIGLNQYNDFIKLITNFRTVIIDYANLTSLQETSKKSVDSLIVFLQYLGLVVILVHIDGCCSSIKTDLNILCHECFDDDIMLKISGSLNDTVILSNDNFLDIKKNMTKNRMNEIGLCEYVGKANIWKDMYCIKIKRIKDHDGIMRMIEYNTIPTNLMNNDPTENAKLVTSQIVYKCRKPIVISISPSKLRGDLRASIRSVYSIGTIVCLNLSETSSDINPMIDELTWDLLDKVKRIKIQENITLKETVDIMLTVHLGKLVIVNRKGEYCVLSQKYMADIINLIEHFKNKSITTKFCTILHPSLEILDDNDANWAAELMTTRQPRILMIDRLTNLDMALLEMGSEIFIIKVEPSLINDLCFSIIDPLHSNKNYTTVIPSLPITSSTRVSLSYWPYDKTEYNTGITTTAMHKHDTGDIFRAFSSLKSSYNGSNDMPSRTLMSDDGVMLNVLQVVVPQELRKCGDQCPIKLLGDFTSVWLDMPYQLVCETYTTLCAQYANSDDALFTGADKETGMSSDWLSRETVFQLRDLLWMDAANAVSSVTRDLMSYFNRLIRGDTIENIPKMVKAIKKTGVFEASEGGVLSVQFRLPLASCQMMVSYPKSNGNKESDLLVTLLVNPSPPISISYISMCMGTDITFDNAYNDEICALYEGESFEPSFNMVNQLGDYDLLAPLLMCYGVFAPGFRMIGLPVDEAFARVSSALLGRYIMPIRLSKDPDEVKANLTIGQYIMYRESGSTSVLSGISLGKEAIDVNNIIHQIFMVLASVVTSRSKRRCIVIALAEVIPLVGMSNVNKHLSSCMGVSISSEERMTVARCIETMMGVDFRSKNITTCNIKKVVIKPQVNPIMNNVETFHKNSSVFVRISDTSEQKLNVGYNTFTEVDVINAKPLLAYNSSYKDVSLKILFKEKDEEFTMNEILVKERPQLDNDSWSTIGIGTMEELINEMQCRVLQCSKFLKDIYISFSPCVFKMLKKSRRFRADFFFPNDFVIIVNDNAVVHLLKYILVENISQDYAELLLKEYLNREESNNRIETNIDDEDRQTPTIELPDETRIIEIVDEEHSDIEPEIINNYIETPPNDEERKDEERVKVEVDTINITTNYRQTGATDGIGYQDNDREIHFGGGLARTSVMNLSIVAIVAIIIGVIIFQFFVRYNPLTGLLMSVYKKLFAKKKTFMERVLTPSLLKPIKTAFFGIMTYKFLSV</sequence>
<protein>
    <submittedName>
        <fullName evidence="3">ORFB</fullName>
    </submittedName>
</protein>
<feature type="region of interest" description="Disordered" evidence="1">
    <location>
        <begin position="352"/>
        <end position="420"/>
    </location>
</feature>
<keyword evidence="2" id="KW-0812">Transmembrane</keyword>
<evidence type="ECO:0000256" key="1">
    <source>
        <dbReference type="SAM" id="MobiDB-lite"/>
    </source>
</evidence>
<name>A0AA50F4B6_9VIRU</name>
<keyword evidence="2" id="KW-0472">Membrane</keyword>
<reference evidence="3" key="1">
    <citation type="submission" date="2023-05" db="EMBL/GenBank/DDBJ databases">
        <title>New clades of mycoviruses infecting the obligatory biotroph Bremia lactucae representing distinct evolutionary trajectory for viruses infecting oomycetes.</title>
        <authorList>
            <person name="Forgia M."/>
            <person name="Daghino S."/>
            <person name="Chiapello M."/>
            <person name="Turina M."/>
        </authorList>
    </citation>
    <scope>NUCLEOTIDE SEQUENCE</scope>
    <source>
        <strain evidence="3">DML-A_DN168</strain>
    </source>
</reference>
<proteinExistence type="predicted"/>
<dbReference type="EMBL" id="OR060923">
    <property type="protein sequence ID" value="WLW42233.1"/>
    <property type="molecule type" value="Genomic_RNA"/>
</dbReference>
<organism evidence="3">
    <name type="scientific">Bremia lactucae associated ORFan virus 1</name>
    <dbReference type="NCBI Taxonomy" id="3070700"/>
    <lineage>
        <taxon>Viruses</taxon>
        <taxon>Riboviria</taxon>
    </lineage>
</organism>
<evidence type="ECO:0000313" key="3">
    <source>
        <dbReference type="EMBL" id="WLW42233.1"/>
    </source>
</evidence>
<feature type="compositionally biased region" description="Basic and acidic residues" evidence="1">
    <location>
        <begin position="367"/>
        <end position="380"/>
    </location>
</feature>
<evidence type="ECO:0000256" key="2">
    <source>
        <dbReference type="SAM" id="Phobius"/>
    </source>
</evidence>
<accession>A0AA50F4B6</accession>
<feature type="transmembrane region" description="Helical" evidence="2">
    <location>
        <begin position="1665"/>
        <end position="1687"/>
    </location>
</feature>
<keyword evidence="2" id="KW-1133">Transmembrane helix</keyword>